<feature type="chain" id="PRO_5039647549" evidence="2">
    <location>
        <begin position="19"/>
        <end position="122"/>
    </location>
</feature>
<evidence type="ECO:0000256" key="1">
    <source>
        <dbReference type="SAM" id="MobiDB-lite"/>
    </source>
</evidence>
<feature type="signal peptide" evidence="2">
    <location>
        <begin position="1"/>
        <end position="18"/>
    </location>
</feature>
<feature type="region of interest" description="Disordered" evidence="1">
    <location>
        <begin position="96"/>
        <end position="122"/>
    </location>
</feature>
<comment type="caution">
    <text evidence="3">The sequence shown here is derived from an EMBL/GenBank/DDBJ whole genome shotgun (WGS) entry which is preliminary data.</text>
</comment>
<evidence type="ECO:0000313" key="4">
    <source>
        <dbReference type="Proteomes" id="UP000216475"/>
    </source>
</evidence>
<organism evidence="3 4">
    <name type="scientific">Terribacillus saccharophilus</name>
    <dbReference type="NCBI Taxonomy" id="361277"/>
    <lineage>
        <taxon>Bacteria</taxon>
        <taxon>Bacillati</taxon>
        <taxon>Bacillota</taxon>
        <taxon>Bacilli</taxon>
        <taxon>Bacillales</taxon>
        <taxon>Bacillaceae</taxon>
        <taxon>Terribacillus</taxon>
    </lineage>
</organism>
<reference evidence="3 4" key="1">
    <citation type="submission" date="2017-07" db="EMBL/GenBank/DDBJ databases">
        <title>Isolation and whole genome analysis of endospore-forming bacteria from heroin.</title>
        <authorList>
            <person name="Kalinowski J."/>
            <person name="Ahrens B."/>
            <person name="Al-Dilaimi A."/>
            <person name="Winkler A."/>
            <person name="Wibberg D."/>
            <person name="Schleenbecker U."/>
            <person name="Ruckert C."/>
            <person name="Wolfel R."/>
            <person name="Grass G."/>
        </authorList>
    </citation>
    <scope>NUCLEOTIDE SEQUENCE [LARGE SCALE GENOMIC DNA]</scope>
    <source>
        <strain evidence="3 4">7509</strain>
    </source>
</reference>
<feature type="compositionally biased region" description="Polar residues" evidence="1">
    <location>
        <begin position="96"/>
        <end position="106"/>
    </location>
</feature>
<dbReference type="EMBL" id="NPBH01000053">
    <property type="protein sequence ID" value="PAE07365.1"/>
    <property type="molecule type" value="Genomic_DNA"/>
</dbReference>
<proteinExistence type="predicted"/>
<evidence type="ECO:0000256" key="2">
    <source>
        <dbReference type="SAM" id="SignalP"/>
    </source>
</evidence>
<dbReference type="RefSeq" id="WP_095270961.1">
    <property type="nucleotide sequence ID" value="NZ_NPBH01000053.1"/>
</dbReference>
<dbReference type="AlphaFoldDB" id="A0A268HBX3"/>
<keyword evidence="2" id="KW-0732">Signal</keyword>
<name>A0A268HBX3_9BACI</name>
<accession>A0A268HBX3</accession>
<dbReference type="Proteomes" id="UP000216475">
    <property type="component" value="Unassembled WGS sequence"/>
</dbReference>
<gene>
    <name evidence="3" type="ORF">CHI12_11820</name>
</gene>
<dbReference type="PROSITE" id="PS51257">
    <property type="entry name" value="PROKAR_LIPOPROTEIN"/>
    <property type="match status" value="1"/>
</dbReference>
<evidence type="ECO:0000313" key="3">
    <source>
        <dbReference type="EMBL" id="PAE07365.1"/>
    </source>
</evidence>
<sequence>MKKLLGVILASLLIVALAACGGEAEEKSEAWSGEYTVTQDRFDDSGMYYATVEVNNVDSEDSLNAFIETFKEENPKYTEGDSLFMRIDDGGDNWSSFKEANNQRGAAQTGLEANASETVYKD</sequence>
<protein>
    <submittedName>
        <fullName evidence="3">Uncharacterized protein</fullName>
    </submittedName>
</protein>